<evidence type="ECO:0000313" key="3">
    <source>
        <dbReference type="Proteomes" id="UP001146120"/>
    </source>
</evidence>
<reference evidence="2" key="2">
    <citation type="journal article" date="2023" name="Microbiol Resour">
        <title>Decontamination and Annotation of the Draft Genome Sequence of the Oomycete Lagenidium giganteum ARSEF 373.</title>
        <authorList>
            <person name="Morgan W.R."/>
            <person name="Tartar A."/>
        </authorList>
    </citation>
    <scope>NUCLEOTIDE SEQUENCE</scope>
    <source>
        <strain evidence="2">ARSEF 373</strain>
    </source>
</reference>
<feature type="region of interest" description="Disordered" evidence="1">
    <location>
        <begin position="172"/>
        <end position="200"/>
    </location>
</feature>
<reference evidence="2" key="1">
    <citation type="submission" date="2022-11" db="EMBL/GenBank/DDBJ databases">
        <authorList>
            <person name="Morgan W.R."/>
            <person name="Tartar A."/>
        </authorList>
    </citation>
    <scope>NUCLEOTIDE SEQUENCE</scope>
    <source>
        <strain evidence="2">ARSEF 373</strain>
    </source>
</reference>
<accession>A0AAV2ZB61</accession>
<organism evidence="2 3">
    <name type="scientific">Lagenidium giganteum</name>
    <dbReference type="NCBI Taxonomy" id="4803"/>
    <lineage>
        <taxon>Eukaryota</taxon>
        <taxon>Sar</taxon>
        <taxon>Stramenopiles</taxon>
        <taxon>Oomycota</taxon>
        <taxon>Peronosporomycetes</taxon>
        <taxon>Pythiales</taxon>
        <taxon>Pythiaceae</taxon>
    </lineage>
</organism>
<feature type="compositionally biased region" description="Low complexity" evidence="1">
    <location>
        <begin position="69"/>
        <end position="84"/>
    </location>
</feature>
<feature type="region of interest" description="Disordered" evidence="1">
    <location>
        <begin position="1"/>
        <end position="20"/>
    </location>
</feature>
<dbReference type="EMBL" id="DAKRPA010000006">
    <property type="protein sequence ID" value="DBA04663.1"/>
    <property type="molecule type" value="Genomic_DNA"/>
</dbReference>
<feature type="compositionally biased region" description="Low complexity" evidence="1">
    <location>
        <begin position="187"/>
        <end position="197"/>
    </location>
</feature>
<dbReference type="AlphaFoldDB" id="A0AAV2ZB61"/>
<proteinExistence type="predicted"/>
<gene>
    <name evidence="2" type="ORF">N0F65_012246</name>
</gene>
<keyword evidence="3" id="KW-1185">Reference proteome</keyword>
<evidence type="ECO:0000256" key="1">
    <source>
        <dbReference type="SAM" id="MobiDB-lite"/>
    </source>
</evidence>
<protein>
    <submittedName>
        <fullName evidence="2">Uncharacterized protein</fullName>
    </submittedName>
</protein>
<dbReference type="Proteomes" id="UP001146120">
    <property type="component" value="Unassembled WGS sequence"/>
</dbReference>
<evidence type="ECO:0000313" key="2">
    <source>
        <dbReference type="EMBL" id="DBA04663.1"/>
    </source>
</evidence>
<feature type="compositionally biased region" description="Low complexity" evidence="1">
    <location>
        <begin position="111"/>
        <end position="135"/>
    </location>
</feature>
<feature type="region of interest" description="Disordered" evidence="1">
    <location>
        <begin position="64"/>
        <end position="135"/>
    </location>
</feature>
<sequence>MAPAHMDVLMPTPEARRQRSQLPLFPDRSVDAATRQFVCNVSRDDMVERDVDLEIEARLRTTHLSDGGSTATTSRSSAESSCSTLQPESHGIGIAAAGTRTSQRILRQISKRTASQRAQRSQSVESSSSSESNYSAIGKAASNDANCSGIRLTWHLRTDHLIGTDARMDRLRGTNLSTTDSRPSNATHRSSTHRSSSCTERLEARLSNKKLVSINALSKGDRSAVYAERQTYPTDTVKKVADTRLSEGISMRFEGASHTMTVVSKPRPSQTQPTRHTRVEKVRQENKKDQGVSFHFFGGTQCVPPNRKTLTLTFGPNSAPPAAPSRATHPMGTGYSAPAAPYSAPVNHATTLQSKYETLAAQLSDIEMLVDGIEACMSAASFSTLAKAVIRELELLKGTTKKIRTNGASLILGEVGQPSAETVSALRRLVAKAAALQKRIEMLLVAVKKVGV</sequence>
<name>A0AAV2ZB61_9STRA</name>
<feature type="compositionally biased region" description="Polar residues" evidence="1">
    <location>
        <begin position="174"/>
        <end position="186"/>
    </location>
</feature>
<comment type="caution">
    <text evidence="2">The sequence shown here is derived from an EMBL/GenBank/DDBJ whole genome shotgun (WGS) entry which is preliminary data.</text>
</comment>